<dbReference type="InterPro" id="IPR000089">
    <property type="entry name" value="Biotin_lipoyl"/>
</dbReference>
<evidence type="ECO:0000313" key="11">
    <source>
        <dbReference type="EMBL" id="MTV31012.1"/>
    </source>
</evidence>
<dbReference type="InterPro" id="IPR001882">
    <property type="entry name" value="Biotin_BS"/>
</dbReference>
<dbReference type="GO" id="GO:0003989">
    <property type="term" value="F:acetyl-CoA carboxylase activity"/>
    <property type="evidence" value="ECO:0007669"/>
    <property type="project" value="InterPro"/>
</dbReference>
<accession>A0A6N8DKC1</accession>
<evidence type="ECO:0000256" key="5">
    <source>
        <dbReference type="ARBA" id="ARBA00022832"/>
    </source>
</evidence>
<dbReference type="InterPro" id="IPR011053">
    <property type="entry name" value="Single_hybrid_motif"/>
</dbReference>
<evidence type="ECO:0000256" key="3">
    <source>
        <dbReference type="ARBA" id="ARBA00017562"/>
    </source>
</evidence>
<dbReference type="AlphaFoldDB" id="A0A6N8DKC1"/>
<evidence type="ECO:0000256" key="7">
    <source>
        <dbReference type="ARBA" id="ARBA00023160"/>
    </source>
</evidence>
<comment type="pathway">
    <text evidence="2 9">Lipid metabolism; fatty acid biosynthesis.</text>
</comment>
<name>A0A6N8DKC1_RHOAC</name>
<evidence type="ECO:0000313" key="12">
    <source>
        <dbReference type="Proteomes" id="UP000439113"/>
    </source>
</evidence>
<dbReference type="NCBIfam" id="TIGR00531">
    <property type="entry name" value="BCCP"/>
    <property type="match status" value="1"/>
</dbReference>
<evidence type="ECO:0000259" key="10">
    <source>
        <dbReference type="PROSITE" id="PS50968"/>
    </source>
</evidence>
<dbReference type="PROSITE" id="PS50968">
    <property type="entry name" value="BIOTINYL_LIPOYL"/>
    <property type="match status" value="1"/>
</dbReference>
<dbReference type="GO" id="GO:0009317">
    <property type="term" value="C:acetyl-CoA carboxylase complex"/>
    <property type="evidence" value="ECO:0007669"/>
    <property type="project" value="InterPro"/>
</dbReference>
<dbReference type="UniPathway" id="UPA00094"/>
<dbReference type="Pfam" id="PF00364">
    <property type="entry name" value="Biotin_lipoyl"/>
    <property type="match status" value="1"/>
</dbReference>
<comment type="caution">
    <text evidence="11">The sequence shown here is derived from an EMBL/GenBank/DDBJ whole genome shotgun (WGS) entry which is preliminary data.</text>
</comment>
<keyword evidence="4 9" id="KW-0444">Lipid biosynthesis</keyword>
<dbReference type="GO" id="GO:0006633">
    <property type="term" value="P:fatty acid biosynthetic process"/>
    <property type="evidence" value="ECO:0007669"/>
    <property type="project" value="UniProtKB-UniPathway"/>
</dbReference>
<keyword evidence="6 9" id="KW-0443">Lipid metabolism</keyword>
<gene>
    <name evidence="11" type="primary">accB</name>
    <name evidence="11" type="ORF">GJ654_08390</name>
</gene>
<dbReference type="PANTHER" id="PTHR45266">
    <property type="entry name" value="OXALOACETATE DECARBOXYLASE ALPHA CHAIN"/>
    <property type="match status" value="1"/>
</dbReference>
<dbReference type="SUPFAM" id="SSF51230">
    <property type="entry name" value="Single hybrid motif"/>
    <property type="match status" value="1"/>
</dbReference>
<dbReference type="PRINTS" id="PR01071">
    <property type="entry name" value="ACOABIOTINCC"/>
</dbReference>
<evidence type="ECO:0000256" key="8">
    <source>
        <dbReference type="ARBA" id="ARBA00023267"/>
    </source>
</evidence>
<evidence type="ECO:0000256" key="1">
    <source>
        <dbReference type="ARBA" id="ARBA00003761"/>
    </source>
</evidence>
<dbReference type="InterPro" id="IPR050709">
    <property type="entry name" value="Biotin_Carboxyl_Carrier/Decarb"/>
</dbReference>
<dbReference type="InterPro" id="IPR001249">
    <property type="entry name" value="AcCoA_biotinCC"/>
</dbReference>
<evidence type="ECO:0000256" key="4">
    <source>
        <dbReference type="ARBA" id="ARBA00022516"/>
    </source>
</evidence>
<dbReference type="CDD" id="cd06850">
    <property type="entry name" value="biotinyl_domain"/>
    <property type="match status" value="1"/>
</dbReference>
<comment type="function">
    <text evidence="1 9">This protein is a component of the acetyl coenzyme A carboxylase complex; first, biotin carboxylase catalyzes the carboxylation of the carrier protein and then the transcarboxylase transfers the carboxyl group to form malonyl-CoA.</text>
</comment>
<dbReference type="Gene3D" id="2.40.50.100">
    <property type="match status" value="1"/>
</dbReference>
<dbReference type="PANTHER" id="PTHR45266:SF3">
    <property type="entry name" value="OXALOACETATE DECARBOXYLASE ALPHA CHAIN"/>
    <property type="match status" value="1"/>
</dbReference>
<reference evidence="11 12" key="1">
    <citation type="submission" date="2019-11" db="EMBL/GenBank/DDBJ databases">
        <title>Whole-genome sequence of a Rhodoblastus acidophilus DSM 142.</title>
        <authorList>
            <person name="Kyndt J.A."/>
            <person name="Meyer T.E."/>
        </authorList>
    </citation>
    <scope>NUCLEOTIDE SEQUENCE [LARGE SCALE GENOMIC DNA]</scope>
    <source>
        <strain evidence="11 12">DSM 142</strain>
    </source>
</reference>
<keyword evidence="5 9" id="KW-0276">Fatty acid metabolism</keyword>
<keyword evidence="7 9" id="KW-0275">Fatty acid biosynthesis</keyword>
<dbReference type="OrthoDB" id="9811735at2"/>
<protein>
    <recommendedName>
        <fullName evidence="3 9">Biotin carboxyl carrier protein of acetyl-CoA carboxylase</fullName>
    </recommendedName>
</protein>
<organism evidence="11 12">
    <name type="scientific">Rhodoblastus acidophilus</name>
    <name type="common">Rhodopseudomonas acidophila</name>
    <dbReference type="NCBI Taxonomy" id="1074"/>
    <lineage>
        <taxon>Bacteria</taxon>
        <taxon>Pseudomonadati</taxon>
        <taxon>Pseudomonadota</taxon>
        <taxon>Alphaproteobacteria</taxon>
        <taxon>Hyphomicrobiales</taxon>
        <taxon>Rhodoblastaceae</taxon>
        <taxon>Rhodoblastus</taxon>
    </lineage>
</organism>
<evidence type="ECO:0000256" key="6">
    <source>
        <dbReference type="ARBA" id="ARBA00023098"/>
    </source>
</evidence>
<dbReference type="EMBL" id="WNKS01000005">
    <property type="protein sequence ID" value="MTV31012.1"/>
    <property type="molecule type" value="Genomic_DNA"/>
</dbReference>
<sequence>MPKTPGSKPARDTSSDIDAGLVREIALLLSETDLSEIEVERGDLRIRVARQTFAAPAPVAAAYVAAPPAMAVAAPAAPAAPEHDHADVLKSPMVGTVYLRPSPESKPFIEVGSHVTAGQKVLLVEAMKTFNDIVAHKSGTVTAMLVDDSSPVEYDQPLMVIA</sequence>
<dbReference type="RefSeq" id="WP_155445702.1">
    <property type="nucleotide sequence ID" value="NZ_JAOQNR010000004.1"/>
</dbReference>
<evidence type="ECO:0000256" key="2">
    <source>
        <dbReference type="ARBA" id="ARBA00005194"/>
    </source>
</evidence>
<dbReference type="Proteomes" id="UP000439113">
    <property type="component" value="Unassembled WGS sequence"/>
</dbReference>
<evidence type="ECO:0000256" key="9">
    <source>
        <dbReference type="RuleBase" id="RU364072"/>
    </source>
</evidence>
<proteinExistence type="predicted"/>
<feature type="domain" description="Lipoyl-binding" evidence="10">
    <location>
        <begin position="86"/>
        <end position="162"/>
    </location>
</feature>
<keyword evidence="8 9" id="KW-0092">Biotin</keyword>
<dbReference type="PROSITE" id="PS00188">
    <property type="entry name" value="BIOTIN"/>
    <property type="match status" value="1"/>
</dbReference>